<feature type="transmembrane region" description="Helical" evidence="2">
    <location>
        <begin position="332"/>
        <end position="355"/>
    </location>
</feature>
<dbReference type="CDD" id="cd07302">
    <property type="entry name" value="CHD"/>
    <property type="match status" value="1"/>
</dbReference>
<dbReference type="Pfam" id="PF00211">
    <property type="entry name" value="Guanylate_cyc"/>
    <property type="match status" value="1"/>
</dbReference>
<dbReference type="PROSITE" id="PS50125">
    <property type="entry name" value="GUANYLATE_CYCLASE_2"/>
    <property type="match status" value="1"/>
</dbReference>
<dbReference type="Gene3D" id="3.30.450.20">
    <property type="entry name" value="PAS domain"/>
    <property type="match status" value="1"/>
</dbReference>
<dbReference type="InterPro" id="IPR029787">
    <property type="entry name" value="Nucleotide_cyclase"/>
</dbReference>
<evidence type="ECO:0000256" key="1">
    <source>
        <dbReference type="SAM" id="MobiDB-lite"/>
    </source>
</evidence>
<dbReference type="SMART" id="SM00044">
    <property type="entry name" value="CYCc"/>
    <property type="match status" value="1"/>
</dbReference>
<name>A0A1E3VGM4_9HYPH</name>
<dbReference type="GO" id="GO:0035556">
    <property type="term" value="P:intracellular signal transduction"/>
    <property type="evidence" value="ECO:0007669"/>
    <property type="project" value="InterPro"/>
</dbReference>
<dbReference type="SUPFAM" id="SSF55073">
    <property type="entry name" value="Nucleotide cyclase"/>
    <property type="match status" value="1"/>
</dbReference>
<accession>A0A1E3VGM4</accession>
<feature type="domain" description="Guanylate cyclase" evidence="3">
    <location>
        <begin position="433"/>
        <end position="562"/>
    </location>
</feature>
<dbReference type="EMBL" id="LYBW01000040">
    <property type="protein sequence ID" value="ODR92718.1"/>
    <property type="molecule type" value="Genomic_DNA"/>
</dbReference>
<reference evidence="5" key="1">
    <citation type="submission" date="2016-05" db="EMBL/GenBank/DDBJ databases">
        <authorList>
            <person name="Li Y."/>
        </authorList>
    </citation>
    <scope>NUCLEOTIDE SEQUENCE [LARGE SCALE GENOMIC DNA]</scope>
    <source>
        <strain evidence="5">YIC4027</strain>
    </source>
</reference>
<feature type="region of interest" description="Disordered" evidence="1">
    <location>
        <begin position="604"/>
        <end position="640"/>
    </location>
</feature>
<keyword evidence="2" id="KW-0472">Membrane</keyword>
<evidence type="ECO:0000313" key="5">
    <source>
        <dbReference type="Proteomes" id="UP000094342"/>
    </source>
</evidence>
<dbReference type="PANTHER" id="PTHR43081:SF1">
    <property type="entry name" value="ADENYLATE CYCLASE, TERMINAL-DIFFERENTIATION SPECIFIC"/>
    <property type="match status" value="1"/>
</dbReference>
<protein>
    <submittedName>
        <fullName evidence="4">Adenylate cyclase</fullName>
    </submittedName>
</protein>
<dbReference type="GO" id="GO:0009190">
    <property type="term" value="P:cyclic nucleotide biosynthetic process"/>
    <property type="evidence" value="ECO:0007669"/>
    <property type="project" value="InterPro"/>
</dbReference>
<proteinExistence type="predicted"/>
<sequence>MYRPKLAQVVAVLLLLAVLSTAAMIHLIWHRAAGESIEEIVASLDTQTAGSVRNDLSQTLALVSSSAEIVRTILFQGAISPEDEVKREFLFLSLLREQPAIAWIGFGFPDGRFFGSHATADGRIEMVEIGAAQPGELRPLRRDLYRPIPGDIFFEERIKAESAYVALGAPWFRLGKESAGSVWTVTNVLPNGFEPAIVLSKRVESFGTFTGVVMAAVSLRRLSEALQALDIPAESKAFVLDERGRVLATSQPSDGVMAAHFSDFPASDAIARAAAEAVAANSGDAFRVLAPSVALGPVFISSSRLPFENWRLIIATPRSTFAGGIDKNIRRIAIAVLAIAVLAAVTAVVVANFLFARPLARLTVQLRAIERFALGSVCHHPTFLSELNDLSQALKRMSVGLSAFARYMPLDVVRPLVEGSIEPKPGGELCEVTVMFADLPGFTELTERLGPDVEPHLTRFLTIAVAAIHAEGGTVDKFIGDAVMAIWNAPGRQADHAARACRTAIAIRNAMHEEPTVAVGESAIRVRIGINSGTALIGNIGSAERLSYTAIGDTVNLASRLVNVAKEHGVEIVLSDATAQELGAEPMTRPLGLVTVRGKARPVGVHTIDQPQARSTGGSDGDGDHDGGDARVPAAQAFPC</sequence>
<gene>
    <name evidence="4" type="ORF">A8M32_03380</name>
</gene>
<dbReference type="GO" id="GO:0004016">
    <property type="term" value="F:adenylate cyclase activity"/>
    <property type="evidence" value="ECO:0007669"/>
    <property type="project" value="UniProtKB-ARBA"/>
</dbReference>
<comment type="caution">
    <text evidence="4">The sequence shown here is derived from an EMBL/GenBank/DDBJ whole genome shotgun (WGS) entry which is preliminary data.</text>
</comment>
<dbReference type="InterPro" id="IPR050697">
    <property type="entry name" value="Adenylyl/Guanylyl_Cyclase_3/4"/>
</dbReference>
<dbReference type="RefSeq" id="WP_069457007.1">
    <property type="nucleotide sequence ID" value="NZ_LYBW01000040.1"/>
</dbReference>
<evidence type="ECO:0000259" key="3">
    <source>
        <dbReference type="PROSITE" id="PS50125"/>
    </source>
</evidence>
<dbReference type="AlphaFoldDB" id="A0A1E3VGM4"/>
<organism evidence="4 5">
    <name type="scientific">Sinorhizobium alkalisoli</name>
    <dbReference type="NCBI Taxonomy" id="1752398"/>
    <lineage>
        <taxon>Bacteria</taxon>
        <taxon>Pseudomonadati</taxon>
        <taxon>Pseudomonadota</taxon>
        <taxon>Alphaproteobacteria</taxon>
        <taxon>Hyphomicrobiales</taxon>
        <taxon>Rhizobiaceae</taxon>
        <taxon>Sinorhizobium/Ensifer group</taxon>
        <taxon>Sinorhizobium</taxon>
    </lineage>
</organism>
<dbReference type="OrthoDB" id="9789782at2"/>
<keyword evidence="5" id="KW-1185">Reference proteome</keyword>
<keyword evidence="2" id="KW-0812">Transmembrane</keyword>
<keyword evidence="2" id="KW-1133">Transmembrane helix</keyword>
<evidence type="ECO:0000313" key="4">
    <source>
        <dbReference type="EMBL" id="ODR92718.1"/>
    </source>
</evidence>
<dbReference type="Gene3D" id="3.30.70.1230">
    <property type="entry name" value="Nucleotide cyclase"/>
    <property type="match status" value="1"/>
</dbReference>
<dbReference type="InterPro" id="IPR001054">
    <property type="entry name" value="A/G_cyclase"/>
</dbReference>
<dbReference type="PANTHER" id="PTHR43081">
    <property type="entry name" value="ADENYLATE CYCLASE, TERMINAL-DIFFERENTIATION SPECIFIC-RELATED"/>
    <property type="match status" value="1"/>
</dbReference>
<dbReference type="STRING" id="1752398.A8M32_03380"/>
<dbReference type="Proteomes" id="UP000094342">
    <property type="component" value="Unassembled WGS sequence"/>
</dbReference>
<evidence type="ECO:0000256" key="2">
    <source>
        <dbReference type="SAM" id="Phobius"/>
    </source>
</evidence>